<dbReference type="CDD" id="cd00009">
    <property type="entry name" value="AAA"/>
    <property type="match status" value="1"/>
</dbReference>
<dbReference type="AlphaFoldDB" id="R7QAY4"/>
<dbReference type="GO" id="GO:0016887">
    <property type="term" value="F:ATP hydrolysis activity"/>
    <property type="evidence" value="ECO:0007669"/>
    <property type="project" value="InterPro"/>
</dbReference>
<feature type="domain" description="AAA+ ATPase" evidence="1">
    <location>
        <begin position="31"/>
        <end position="170"/>
    </location>
</feature>
<dbReference type="InterPro" id="IPR003593">
    <property type="entry name" value="AAA+_ATPase"/>
</dbReference>
<dbReference type="InterPro" id="IPR050168">
    <property type="entry name" value="AAA_ATPase_domain"/>
</dbReference>
<gene>
    <name evidence="2" type="ORF">CHC_T00003823001</name>
</gene>
<reference evidence="3" key="1">
    <citation type="journal article" date="2013" name="Proc. Natl. Acad. Sci. U.S.A.">
        <title>Genome structure and metabolic features in the red seaweed Chondrus crispus shed light on evolution of the Archaeplastida.</title>
        <authorList>
            <person name="Collen J."/>
            <person name="Porcel B."/>
            <person name="Carre W."/>
            <person name="Ball S.G."/>
            <person name="Chaparro C."/>
            <person name="Tonon T."/>
            <person name="Barbeyron T."/>
            <person name="Michel G."/>
            <person name="Noel B."/>
            <person name="Valentin K."/>
            <person name="Elias M."/>
            <person name="Artiguenave F."/>
            <person name="Arun A."/>
            <person name="Aury J.M."/>
            <person name="Barbosa-Neto J.F."/>
            <person name="Bothwell J.H."/>
            <person name="Bouget F.Y."/>
            <person name="Brillet L."/>
            <person name="Cabello-Hurtado F."/>
            <person name="Capella-Gutierrez S."/>
            <person name="Charrier B."/>
            <person name="Cladiere L."/>
            <person name="Cock J.M."/>
            <person name="Coelho S.M."/>
            <person name="Colleoni C."/>
            <person name="Czjzek M."/>
            <person name="Da Silva C."/>
            <person name="Delage L."/>
            <person name="Denoeud F."/>
            <person name="Deschamps P."/>
            <person name="Dittami S.M."/>
            <person name="Gabaldon T."/>
            <person name="Gachon C.M."/>
            <person name="Groisillier A."/>
            <person name="Herve C."/>
            <person name="Jabbari K."/>
            <person name="Katinka M."/>
            <person name="Kloareg B."/>
            <person name="Kowalczyk N."/>
            <person name="Labadie K."/>
            <person name="Leblanc C."/>
            <person name="Lopez P.J."/>
            <person name="McLachlan D.H."/>
            <person name="Meslet-Cladiere L."/>
            <person name="Moustafa A."/>
            <person name="Nehr Z."/>
            <person name="Nyvall Collen P."/>
            <person name="Panaud O."/>
            <person name="Partensky F."/>
            <person name="Poulain J."/>
            <person name="Rensing S.A."/>
            <person name="Rousvoal S."/>
            <person name="Samson G."/>
            <person name="Symeonidi A."/>
            <person name="Weissenbach J."/>
            <person name="Zambounis A."/>
            <person name="Wincker P."/>
            <person name="Boyen C."/>
        </authorList>
    </citation>
    <scope>NUCLEOTIDE SEQUENCE [LARGE SCALE GENOMIC DNA]</scope>
    <source>
        <strain evidence="3">cv. Stackhouse</strain>
    </source>
</reference>
<dbReference type="RefSeq" id="XP_005715053.1">
    <property type="nucleotide sequence ID" value="XM_005714996.1"/>
</dbReference>
<feature type="domain" description="AAA+ ATPase" evidence="1">
    <location>
        <begin position="328"/>
        <end position="476"/>
    </location>
</feature>
<dbReference type="PhylomeDB" id="R7QAY4"/>
<dbReference type="GeneID" id="17322769"/>
<organism evidence="2 3">
    <name type="scientific">Chondrus crispus</name>
    <name type="common">Carrageen Irish moss</name>
    <name type="synonym">Polymorpha crispa</name>
    <dbReference type="NCBI Taxonomy" id="2769"/>
    <lineage>
        <taxon>Eukaryota</taxon>
        <taxon>Rhodophyta</taxon>
        <taxon>Florideophyceae</taxon>
        <taxon>Rhodymeniophycidae</taxon>
        <taxon>Gigartinales</taxon>
        <taxon>Gigartinaceae</taxon>
        <taxon>Chondrus</taxon>
    </lineage>
</organism>
<dbReference type="Pfam" id="PF00004">
    <property type="entry name" value="AAA"/>
    <property type="match status" value="2"/>
</dbReference>
<dbReference type="EMBL" id="HG001723">
    <property type="protein sequence ID" value="CDF35234.1"/>
    <property type="molecule type" value="Genomic_DNA"/>
</dbReference>
<dbReference type="OMA" id="ATACHEK"/>
<dbReference type="PANTHER" id="PTHR23077">
    <property type="entry name" value="AAA-FAMILY ATPASE"/>
    <property type="match status" value="1"/>
</dbReference>
<dbReference type="SMART" id="SM00382">
    <property type="entry name" value="AAA"/>
    <property type="match status" value="2"/>
</dbReference>
<accession>R7QAY4</accession>
<dbReference type="SUPFAM" id="SSF52540">
    <property type="entry name" value="P-loop containing nucleoside triphosphate hydrolases"/>
    <property type="match status" value="2"/>
</dbReference>
<protein>
    <recommendedName>
        <fullName evidence="1">AAA+ ATPase domain-containing protein</fullName>
    </recommendedName>
</protein>
<evidence type="ECO:0000313" key="3">
    <source>
        <dbReference type="Proteomes" id="UP000012073"/>
    </source>
</evidence>
<evidence type="ECO:0000313" key="2">
    <source>
        <dbReference type="EMBL" id="CDF35234.1"/>
    </source>
</evidence>
<proteinExistence type="predicted"/>
<dbReference type="Gene3D" id="3.40.50.300">
    <property type="entry name" value="P-loop containing nucleotide triphosphate hydrolases"/>
    <property type="match status" value="2"/>
</dbReference>
<sequence length="544" mass="59028">MSESYLENPCIECAASKHLRDLLQDVKTTSAQSAILLVGPSGTGKSSLARRALDAASFDIRVLDFRTLCHDDPVTTIAAVLAAFQPRQDSGPQAVLLDDIDFWAPAPGFSNAITPIETRTVAVLNDALKNSLEVAQPFVFIATACHEKAVHPALLCVRRLRHVVRLYPLAVAERKALAESWIRSRLRGKIKWCASLDMIARQIATVTPGFVHADFSRFFSFVEEPVNVALSKEDGDVLKRVNEVFSDASLSDVLRAIVPSLLASAGGVSSLISNGKCTSPDSLFGLDNEIQQFLECITSVFASSALQGSSTADPQTRTSMEIMKTLGTFRGLILYGPTGCGKTAMTKLAPALLPKHTVNFLYIDATAIVSSVIGDAEQKLTRLFAIANAIAPALLVVENIDILAPNRDLSEEDGGSAAQAFNRLLSTFLTQIDGVHRGHEGAPVFMLATSRSLDLIDTALLRPGRFEIHIELRHPDASSRLQILKTFLKSRGVALRDGLGKTINFNTKDFTVNSRGWTAPDIFSFGRELLVDERFGNNLPSLQK</sequence>
<keyword evidence="3" id="KW-1185">Reference proteome</keyword>
<dbReference type="OrthoDB" id="27435at2759"/>
<dbReference type="KEGG" id="ccp:CHC_T00003823001"/>
<dbReference type="InterPro" id="IPR003959">
    <property type="entry name" value="ATPase_AAA_core"/>
</dbReference>
<dbReference type="STRING" id="2769.R7QAY4"/>
<name>R7QAY4_CHOCR</name>
<dbReference type="Proteomes" id="UP000012073">
    <property type="component" value="Unassembled WGS sequence"/>
</dbReference>
<evidence type="ECO:0000259" key="1">
    <source>
        <dbReference type="SMART" id="SM00382"/>
    </source>
</evidence>
<dbReference type="Gramene" id="CDF35234">
    <property type="protein sequence ID" value="CDF35234"/>
    <property type="gene ID" value="CHC_T00003823001"/>
</dbReference>
<dbReference type="InterPro" id="IPR027417">
    <property type="entry name" value="P-loop_NTPase"/>
</dbReference>
<dbReference type="GO" id="GO:0005524">
    <property type="term" value="F:ATP binding"/>
    <property type="evidence" value="ECO:0007669"/>
    <property type="project" value="InterPro"/>
</dbReference>